<evidence type="ECO:0000313" key="2">
    <source>
        <dbReference type="Proteomes" id="UP000243558"/>
    </source>
</evidence>
<dbReference type="EMBL" id="JTJM01000021">
    <property type="protein sequence ID" value="OBW92242.1"/>
    <property type="molecule type" value="Genomic_DNA"/>
</dbReference>
<dbReference type="Proteomes" id="UP000243558">
    <property type="component" value="Unassembled WGS sequence"/>
</dbReference>
<evidence type="ECO:0000313" key="1">
    <source>
        <dbReference type="EMBL" id="OBW92242.1"/>
    </source>
</evidence>
<accession>A0A1A7NPW6</accession>
<feature type="non-terminal residue" evidence="1">
    <location>
        <position position="1"/>
    </location>
</feature>
<proteinExistence type="predicted"/>
<dbReference type="RefSeq" id="WP_197494392.1">
    <property type="nucleotide sequence ID" value="NZ_JTJM01000021.1"/>
</dbReference>
<gene>
    <name evidence="1" type="ORF">QV01_05225</name>
</gene>
<comment type="caution">
    <text evidence="1">The sequence shown here is derived from an EMBL/GenBank/DDBJ whole genome shotgun (WGS) entry which is preliminary data.</text>
</comment>
<dbReference type="Gene3D" id="2.160.20.160">
    <property type="match status" value="1"/>
</dbReference>
<dbReference type="PATRIC" id="fig|505345.7.peg.1038"/>
<name>A0A1A7NPW6_9PAST</name>
<keyword evidence="2" id="KW-1185">Reference proteome</keyword>
<reference evidence="1 2" key="1">
    <citation type="submission" date="2014-11" db="EMBL/GenBank/DDBJ databases">
        <title>Pan-genome of Gallibacterium spp.</title>
        <authorList>
            <person name="Kudirkiene E."/>
            <person name="Bojesen A.M."/>
        </authorList>
    </citation>
    <scope>NUCLEOTIDE SEQUENCE [LARGE SCALE GENOMIC DNA]</scope>
    <source>
        <strain evidence="1 2">F151</strain>
    </source>
</reference>
<organism evidence="1 2">
    <name type="scientific">Gallibacterium genomosp. 3</name>
    <dbReference type="NCBI Taxonomy" id="505345"/>
    <lineage>
        <taxon>Bacteria</taxon>
        <taxon>Pseudomonadati</taxon>
        <taxon>Pseudomonadota</taxon>
        <taxon>Gammaproteobacteria</taxon>
        <taxon>Pasteurellales</taxon>
        <taxon>Pasteurellaceae</taxon>
        <taxon>Gallibacterium</taxon>
    </lineage>
</organism>
<sequence>GKEVSTSVFTVDTAAPQATIDAKGNGSVEITLPDTPVLNDKVTVTYTKEGESTETTATLTYNGTAWTSSDTDIGVSGNTATIAADKVKDGTQVKVVASDAAGNTQSPADTDTVKAPASVSPIKLSILGNSETNDDNDHKVILLNGSEIAANKEASGRTSTVYKIELPGNIEDNQVIKFTTGSIPLEKTWAYIKSLSSFGPITDTAESKVFYATMPSSEGEHTLTVSVVGKDITPATLTYKVDTTVPANPAVEVIDNGNNTGTATVTLPTTNVENGDITTVTYGDGKEVILTRENGAWKLPTDNTDTNLSLVGNTLTISNLADDTTVTAQTRDDAGNQSDLASDNYSAGLKIESVSVTSEDANSSTAGIQTYDVTPDYSYDLGGKIDSSKRIKLELKNRSGNTVETVYQQVVEGETHYSGSFSQRESGNYSVVATIVDANNIEDSSSQKASDTFTILNSFNGVTPTYNAGDNSVTVNGTNTGSFGNNQSFTPNYTDIGDYRVSNTNLDWLMNFDADDMYEGGANNDHADGWSREPNYHWTDTSGKGNVIILNPHAENTALGGGFVLSSSSYYSGAMGTTGESGSSSTGTAQFYVDTGNDGKSDYIKTVSMVGVLTVDTHGGDDTIDTMYLLGTNSVFGGKNFNGSQQIDMGSGNDKFIVSGNYDSGFKASGGNSVSGTTGQMSMYKTNDKIAMGSGNDLIDITKGMIYAGRENDSGNFFDLGSGDDVMKTLTITSEKDTVQASNIINLGSGNDTLNVNGNIAGNDDGTFNTAADDQQARFLLLSQDSSSVNITGSVGGMASMLMGNGTDNIRINGDLWLNGNTNAMYWLDPTLDNTSFYQDETGASIESLINTASTNANTGSGAALNATVGGSARISLGNGENIFTVGGNVTNANILGGTDKDTIKLAFNADGSLNGSAKVDNTKVWTGEGDDLVMLNRVQSNSSVSSGAGNDNIQLYGIAGTNNHVDAGSDNDTISLYGGTTSSETNSIDGGAGTDKLIIGTSGDTSKDKFSIGGTVSGYTLLSNIEEIVFNSSADNSGDTVRIAGTSVNNLKIHTTEGFSDTDKAHNTVELSGWSKGNQYVENGITYNTYSNSGSTIYIEDHITVNTII</sequence>
<protein>
    <submittedName>
        <fullName evidence="1">Uncharacterized protein</fullName>
    </submittedName>
</protein>
<dbReference type="AlphaFoldDB" id="A0A1A7NPW6"/>